<dbReference type="CDD" id="cd06260">
    <property type="entry name" value="DUF820-like"/>
    <property type="match status" value="1"/>
</dbReference>
<dbReference type="HOGENOM" id="CLU_076312_3_0_10"/>
<dbReference type="PANTHER" id="PTHR34107:SF6">
    <property type="entry name" value="SLR0981 PROTEIN"/>
    <property type="match status" value="1"/>
</dbReference>
<name>D2QP38_SPILD</name>
<evidence type="ECO:0000313" key="3">
    <source>
        <dbReference type="Proteomes" id="UP000002028"/>
    </source>
</evidence>
<dbReference type="EMBL" id="CP001769">
    <property type="protein sequence ID" value="ADB37644.1"/>
    <property type="molecule type" value="Genomic_DNA"/>
</dbReference>
<dbReference type="STRING" id="504472.Slin_1596"/>
<gene>
    <name evidence="2" type="ordered locus">Slin_1596</name>
</gene>
<dbReference type="Proteomes" id="UP000002028">
    <property type="component" value="Chromosome"/>
</dbReference>
<dbReference type="InterPro" id="IPR011335">
    <property type="entry name" value="Restrct_endonuc-II-like"/>
</dbReference>
<dbReference type="Pfam" id="PF05685">
    <property type="entry name" value="Uma2"/>
    <property type="match status" value="1"/>
</dbReference>
<keyword evidence="3" id="KW-1185">Reference proteome</keyword>
<dbReference type="SUPFAM" id="SSF52980">
    <property type="entry name" value="Restriction endonuclease-like"/>
    <property type="match status" value="1"/>
</dbReference>
<feature type="domain" description="Putative restriction endonuclease" evidence="1">
    <location>
        <begin position="18"/>
        <end position="189"/>
    </location>
</feature>
<dbReference type="RefSeq" id="WP_012926195.1">
    <property type="nucleotide sequence ID" value="NC_013730.1"/>
</dbReference>
<dbReference type="InterPro" id="IPR012296">
    <property type="entry name" value="Nuclease_put_TT1808"/>
</dbReference>
<sequence>MELEFPVVLKKLEVMTDDEFFAFCRANDSLELERDKNGNIIIVSPTGSKTGLRNVTLIGEVYAWNKYYELGYLFDSSTGFKLPNGATRSPDVAWIQKDRWEAIPEEQQEKFAPICPDFIIELRSASDDLNYLQAKMDEYRSTGCRLGWLIDRKTQQVIIYRPGQPTETIPSFNQILSGEEVLPGFTFDLTLLMR</sequence>
<evidence type="ECO:0000259" key="1">
    <source>
        <dbReference type="Pfam" id="PF05685"/>
    </source>
</evidence>
<dbReference type="PANTHER" id="PTHR34107">
    <property type="entry name" value="SLL0198 PROTEIN-RELATED"/>
    <property type="match status" value="1"/>
</dbReference>
<dbReference type="Gene3D" id="3.90.1570.10">
    <property type="entry name" value="tt1808, chain A"/>
    <property type="match status" value="1"/>
</dbReference>
<dbReference type="InterPro" id="IPR008538">
    <property type="entry name" value="Uma2"/>
</dbReference>
<organism evidence="2 3">
    <name type="scientific">Spirosoma linguale (strain ATCC 33905 / DSM 74 / LMG 10896 / Claus 1)</name>
    <dbReference type="NCBI Taxonomy" id="504472"/>
    <lineage>
        <taxon>Bacteria</taxon>
        <taxon>Pseudomonadati</taxon>
        <taxon>Bacteroidota</taxon>
        <taxon>Cytophagia</taxon>
        <taxon>Cytophagales</taxon>
        <taxon>Cytophagaceae</taxon>
        <taxon>Spirosoma</taxon>
    </lineage>
</organism>
<reference evidence="2 3" key="1">
    <citation type="journal article" date="2010" name="Stand. Genomic Sci.">
        <title>Complete genome sequence of Spirosoma linguale type strain (1).</title>
        <authorList>
            <person name="Lail K."/>
            <person name="Sikorski J."/>
            <person name="Saunders E."/>
            <person name="Lapidus A."/>
            <person name="Glavina Del Rio T."/>
            <person name="Copeland A."/>
            <person name="Tice H."/>
            <person name="Cheng J.-F."/>
            <person name="Lucas S."/>
            <person name="Nolan M."/>
            <person name="Bruce D."/>
            <person name="Goodwin L."/>
            <person name="Pitluck S."/>
            <person name="Ivanova N."/>
            <person name="Mavromatis K."/>
            <person name="Ovchinnikova G."/>
            <person name="Pati A."/>
            <person name="Chen A."/>
            <person name="Palaniappan K."/>
            <person name="Land M."/>
            <person name="Hauser L."/>
            <person name="Chang Y.-J."/>
            <person name="Jeffries C.D."/>
            <person name="Chain P."/>
            <person name="Brettin T."/>
            <person name="Detter J.C."/>
            <person name="Schuetze A."/>
            <person name="Rohde M."/>
            <person name="Tindall B.J."/>
            <person name="Goeker M."/>
            <person name="Bristow J."/>
            <person name="Eisen J.A."/>
            <person name="Markowitz V."/>
            <person name="Hugenholtz P."/>
            <person name="Kyrpides N.C."/>
            <person name="Klenk H.-P."/>
            <person name="Chen F."/>
        </authorList>
    </citation>
    <scope>NUCLEOTIDE SEQUENCE [LARGE SCALE GENOMIC DNA]</scope>
    <source>
        <strain evidence="3">ATCC 33905 / DSM 74 / LMG 10896 / Claus 1</strain>
    </source>
</reference>
<dbReference type="eggNOG" id="COG4636">
    <property type="taxonomic scope" value="Bacteria"/>
</dbReference>
<accession>D2QP38</accession>
<protein>
    <recommendedName>
        <fullName evidence="1">Putative restriction endonuclease domain-containing protein</fullName>
    </recommendedName>
</protein>
<dbReference type="AlphaFoldDB" id="D2QP38"/>
<dbReference type="KEGG" id="sli:Slin_1596"/>
<evidence type="ECO:0000313" key="2">
    <source>
        <dbReference type="EMBL" id="ADB37644.1"/>
    </source>
</evidence>
<proteinExistence type="predicted"/>